<dbReference type="eggNOG" id="ENOG5030BI1">
    <property type="taxonomic scope" value="Bacteria"/>
</dbReference>
<proteinExistence type="predicted"/>
<evidence type="ECO:0000256" key="1">
    <source>
        <dbReference type="SAM" id="Phobius"/>
    </source>
</evidence>
<name>A0A074LL58_9BACL</name>
<evidence type="ECO:0000313" key="2">
    <source>
        <dbReference type="EMBL" id="KEO81839.1"/>
    </source>
</evidence>
<organism evidence="2 3">
    <name type="scientific">Tumebacillus flagellatus</name>
    <dbReference type="NCBI Taxonomy" id="1157490"/>
    <lineage>
        <taxon>Bacteria</taxon>
        <taxon>Bacillati</taxon>
        <taxon>Bacillota</taxon>
        <taxon>Bacilli</taxon>
        <taxon>Bacillales</taxon>
        <taxon>Alicyclobacillaceae</taxon>
        <taxon>Tumebacillus</taxon>
    </lineage>
</organism>
<keyword evidence="1" id="KW-0472">Membrane</keyword>
<dbReference type="AlphaFoldDB" id="A0A074LL58"/>
<feature type="transmembrane region" description="Helical" evidence="1">
    <location>
        <begin position="6"/>
        <end position="28"/>
    </location>
</feature>
<feature type="transmembrane region" description="Helical" evidence="1">
    <location>
        <begin position="49"/>
        <end position="67"/>
    </location>
</feature>
<keyword evidence="3" id="KW-1185">Reference proteome</keyword>
<feature type="transmembrane region" description="Helical" evidence="1">
    <location>
        <begin position="79"/>
        <end position="97"/>
    </location>
</feature>
<comment type="caution">
    <text evidence="2">The sequence shown here is derived from an EMBL/GenBank/DDBJ whole genome shotgun (WGS) entry which is preliminary data.</text>
</comment>
<dbReference type="Proteomes" id="UP000027931">
    <property type="component" value="Unassembled WGS sequence"/>
</dbReference>
<gene>
    <name evidence="2" type="ORF">EL26_18540</name>
</gene>
<reference evidence="2 3" key="1">
    <citation type="journal article" date="2013" name="Int. J. Syst. Evol. Microbiol.">
        <title>Tumebacillus flagellatus sp. nov., an alpha-amylase/pullulanase-producing bacterium isolated from cassava wastewater.</title>
        <authorList>
            <person name="Wang Q."/>
            <person name="Xie N."/>
            <person name="Qin Y."/>
            <person name="Shen N."/>
            <person name="Zhu J."/>
            <person name="Mi H."/>
            <person name="Huang R."/>
        </authorList>
    </citation>
    <scope>NUCLEOTIDE SEQUENCE [LARGE SCALE GENOMIC DNA]</scope>
    <source>
        <strain evidence="2 3">GST4</strain>
    </source>
</reference>
<dbReference type="OrthoDB" id="9803232at2"/>
<evidence type="ECO:0000313" key="3">
    <source>
        <dbReference type="Proteomes" id="UP000027931"/>
    </source>
</evidence>
<keyword evidence="1" id="KW-0812">Transmembrane</keyword>
<dbReference type="EMBL" id="JMIR01000031">
    <property type="protein sequence ID" value="KEO81839.1"/>
    <property type="molecule type" value="Genomic_DNA"/>
</dbReference>
<accession>A0A074LL58</accession>
<keyword evidence="1" id="KW-1133">Transmembrane helix</keyword>
<feature type="transmembrane region" description="Helical" evidence="1">
    <location>
        <begin position="109"/>
        <end position="128"/>
    </location>
</feature>
<protein>
    <submittedName>
        <fullName evidence="2">Uncharacterized protein</fullName>
    </submittedName>
</protein>
<dbReference type="RefSeq" id="WP_038091909.1">
    <property type="nucleotide sequence ID" value="NZ_JMIR01000031.1"/>
</dbReference>
<sequence>MNAQIPAVISAVIFGAVALFQLLLAAGLPFAHLSWGGKHQGVLPGHMRLASLLAACVLVFLTLVLLVRSGLLAMDVNHTVTLVLVWVITAFMGLNTLGNLASKSRMEKVVMAPLTGVACVMCLLVAVWSS</sequence>